<name>A0A2P7NZP6_9PROT</name>
<gene>
    <name evidence="1" type="ORF">C7H79_00515</name>
</gene>
<evidence type="ECO:0008006" key="3">
    <source>
        <dbReference type="Google" id="ProtNLM"/>
    </source>
</evidence>
<dbReference type="PROSITE" id="PS51257">
    <property type="entry name" value="PROKAR_LIPOPROTEIN"/>
    <property type="match status" value="1"/>
</dbReference>
<comment type="caution">
    <text evidence="1">The sequence shown here is derived from an EMBL/GenBank/DDBJ whole genome shotgun (WGS) entry which is preliminary data.</text>
</comment>
<dbReference type="Pfam" id="PF19795">
    <property type="entry name" value="DUF6279"/>
    <property type="match status" value="1"/>
</dbReference>
<dbReference type="OrthoDB" id="5767052at2"/>
<dbReference type="InterPro" id="IPR016875">
    <property type="entry name" value="UCP028200"/>
</dbReference>
<dbReference type="RefSeq" id="WP_106705336.1">
    <property type="nucleotide sequence ID" value="NZ_PXXU01000001.1"/>
</dbReference>
<sequence>MQSTSRRIALIILFSLLSGCSIVRLSYDHGPQLTWWWLDGYVGFNREQAPHAKQAIHQWFGWHRSTQLPEYVDWLVAVRTQIDGPLTPSQICKWSDELQNIIAPAFDQAAQLSAPVILRLGEAQWRHLEQRYVKSNDELRGDYLQPDLGDRRQASIKRTVKRIENLYGDIDKTQQQLIAVGIESSPFNPEVWIIERQRRQQETLRTLRQLASESTVPDSIIASLRQLIEYTHRSDDPDYRAYQLKLSEYTCDFIARMHNSATPAQRQHAHDKLKGWETDLRALLVDNRMHTALE</sequence>
<reference evidence="1 2" key="1">
    <citation type="submission" date="2018-03" db="EMBL/GenBank/DDBJ databases">
        <title>Draft genome of Nitrosomonas supralitoralis APG5.</title>
        <authorList>
            <person name="Urakawa H."/>
            <person name="Lopez J.V."/>
        </authorList>
    </citation>
    <scope>NUCLEOTIDE SEQUENCE [LARGE SCALE GENOMIC DNA]</scope>
    <source>
        <strain evidence="1 2">APG5</strain>
    </source>
</reference>
<dbReference type="EMBL" id="PXXU01000001">
    <property type="protein sequence ID" value="PSJ18953.1"/>
    <property type="molecule type" value="Genomic_DNA"/>
</dbReference>
<dbReference type="AlphaFoldDB" id="A0A2P7NZP6"/>
<protein>
    <recommendedName>
        <fullName evidence="3">Lipoprotein</fullName>
    </recommendedName>
</protein>
<accession>A0A2P7NZP6</accession>
<organism evidence="1 2">
    <name type="scientific">Nitrosomonas supralitoralis</name>
    <dbReference type="NCBI Taxonomy" id="2116706"/>
    <lineage>
        <taxon>Bacteria</taxon>
        <taxon>Pseudomonadati</taxon>
        <taxon>Pseudomonadota</taxon>
        <taxon>Betaproteobacteria</taxon>
        <taxon>Nitrosomonadales</taxon>
        <taxon>Nitrosomonadaceae</taxon>
        <taxon>Nitrosomonas</taxon>
    </lineage>
</organism>
<dbReference type="PIRSF" id="PIRSF028200">
    <property type="entry name" value="UCP028200"/>
    <property type="match status" value="1"/>
</dbReference>
<dbReference type="Proteomes" id="UP000241912">
    <property type="component" value="Unassembled WGS sequence"/>
</dbReference>
<proteinExistence type="predicted"/>
<evidence type="ECO:0000313" key="2">
    <source>
        <dbReference type="Proteomes" id="UP000241912"/>
    </source>
</evidence>
<keyword evidence="2" id="KW-1185">Reference proteome</keyword>
<evidence type="ECO:0000313" key="1">
    <source>
        <dbReference type="EMBL" id="PSJ18953.1"/>
    </source>
</evidence>